<protein>
    <submittedName>
        <fullName evidence="1">Uncharacterized protein</fullName>
    </submittedName>
</protein>
<gene>
    <name evidence="1" type="ORF">SAMN07250955_105153</name>
</gene>
<sequence>MAWPYSTSRLHTNHWLLTANAGIIYLSND</sequence>
<proteinExistence type="predicted"/>
<dbReference type="AlphaFoldDB" id="A0A212R3Q7"/>
<dbReference type="EMBL" id="FYEH01000005">
    <property type="protein sequence ID" value="SNB66632.1"/>
    <property type="molecule type" value="Genomic_DNA"/>
</dbReference>
<evidence type="ECO:0000313" key="1">
    <source>
        <dbReference type="EMBL" id="SNB66632.1"/>
    </source>
</evidence>
<name>A0A212R3Q7_9PROT</name>
<keyword evidence="2" id="KW-1185">Reference proteome</keyword>
<organism evidence="1 2">
    <name type="scientific">Arboricoccus pini</name>
    <dbReference type="NCBI Taxonomy" id="1963835"/>
    <lineage>
        <taxon>Bacteria</taxon>
        <taxon>Pseudomonadati</taxon>
        <taxon>Pseudomonadota</taxon>
        <taxon>Alphaproteobacteria</taxon>
        <taxon>Geminicoccales</taxon>
        <taxon>Geminicoccaceae</taxon>
        <taxon>Arboricoccus</taxon>
    </lineage>
</organism>
<reference evidence="1 2" key="1">
    <citation type="submission" date="2017-06" db="EMBL/GenBank/DDBJ databases">
        <authorList>
            <person name="Kim H.J."/>
            <person name="Triplett B.A."/>
        </authorList>
    </citation>
    <scope>NUCLEOTIDE SEQUENCE [LARGE SCALE GENOMIC DNA]</scope>
    <source>
        <strain evidence="1 2">B29T1</strain>
    </source>
</reference>
<dbReference type="Proteomes" id="UP000197065">
    <property type="component" value="Unassembled WGS sequence"/>
</dbReference>
<evidence type="ECO:0000313" key="2">
    <source>
        <dbReference type="Proteomes" id="UP000197065"/>
    </source>
</evidence>
<accession>A0A212R3Q7</accession>